<dbReference type="STRING" id="912594.AWC12_24885"/>
<protein>
    <recommendedName>
        <fullName evidence="1">GPI inositol-deacylase PGAP1-like alpha/beta domain-containing protein</fullName>
    </recommendedName>
</protein>
<organism evidence="2 3">
    <name type="scientific">Mycolicibacterium iranicum</name>
    <name type="common">Mycobacterium iranicum</name>
    <dbReference type="NCBI Taxonomy" id="912594"/>
    <lineage>
        <taxon>Bacteria</taxon>
        <taxon>Bacillati</taxon>
        <taxon>Actinomycetota</taxon>
        <taxon>Actinomycetes</taxon>
        <taxon>Mycobacteriales</taxon>
        <taxon>Mycobacteriaceae</taxon>
        <taxon>Mycolicibacterium</taxon>
    </lineage>
</organism>
<dbReference type="RefSeq" id="WP_064284009.1">
    <property type="nucleotide sequence ID" value="NZ_LWCS01000046.1"/>
</dbReference>
<accession>A0A178LPJ3</accession>
<dbReference type="OrthoDB" id="8871309at2"/>
<dbReference type="EMBL" id="LWCS01000046">
    <property type="protein sequence ID" value="OAN33911.1"/>
    <property type="molecule type" value="Genomic_DNA"/>
</dbReference>
<gene>
    <name evidence="2" type="ORF">A4X20_27420</name>
</gene>
<dbReference type="Proteomes" id="UP000078396">
    <property type="component" value="Unassembled WGS sequence"/>
</dbReference>
<dbReference type="Gene3D" id="3.40.50.1820">
    <property type="entry name" value="alpha/beta hydrolase"/>
    <property type="match status" value="1"/>
</dbReference>
<dbReference type="InterPro" id="IPR012908">
    <property type="entry name" value="PGAP1-ab_dom-like"/>
</dbReference>
<sequence length="406" mass="43888">MRTSDMQALGNVAAEGLTVLNTLVRGTHRGIARRVFTSIGPAARPVELVHDAIAGAVYDALECAGQRVPPALSTWAAAGLAFDDDPALDERPGVAEAIAALAGIYGDELAVRDSPLATPMAIRVAGRPVPLTPDAIAAAYPRPTEALAVFVHGLCQTESSWRRPPRMSEDFDERPYGERLAEDLGFTPIDIRYNTGLHISTNGRSLDAILTRLVEIWPVPVRRTALIGHSMGGLVARSACHYGHEQNRRWTRSTRQVICLGSPHLGADLEKGVNVATWVMAKFGESRAVAELLNLRSDGIKDLRYGALLDDDWDAADPDEFLRDRCSEVPFLPGANYHFVATSAGPAALGALLGDHLVRPSSASGRGRRRRLPFADDAGLTLTGLHHFDLLNHPEIYAKVRAWLSA</sequence>
<dbReference type="Pfam" id="PF07819">
    <property type="entry name" value="PGAP1"/>
    <property type="match status" value="1"/>
</dbReference>
<evidence type="ECO:0000313" key="3">
    <source>
        <dbReference type="Proteomes" id="UP000078396"/>
    </source>
</evidence>
<dbReference type="InterPro" id="IPR029058">
    <property type="entry name" value="AB_hydrolase_fold"/>
</dbReference>
<comment type="caution">
    <text evidence="2">The sequence shown here is derived from an EMBL/GenBank/DDBJ whole genome shotgun (WGS) entry which is preliminary data.</text>
</comment>
<proteinExistence type="predicted"/>
<evidence type="ECO:0000259" key="1">
    <source>
        <dbReference type="Pfam" id="PF07819"/>
    </source>
</evidence>
<dbReference type="eggNOG" id="COG1075">
    <property type="taxonomic scope" value="Bacteria"/>
</dbReference>
<reference evidence="2 3" key="1">
    <citation type="submission" date="2016-04" db="EMBL/GenBank/DDBJ databases">
        <title>Draft Genome Sequences of Staphylococcus capitis Strain H36, S. capitis Strain H65, S. cohnii Strain H62, S. hominis Strain H69, Mycobacterium iranicum Strain H39, Plantibacter sp. Strain H53, Pseudomonas oryzihabitans Strain H72, and Microbacterium sp. Strain H83, isolated from residential settings.</title>
        <authorList>
            <person name="Lymperopoulou D."/>
            <person name="Adams R.I."/>
            <person name="Lindow S."/>
            <person name="Coil D.A."/>
            <person name="Jospin G."/>
            <person name="Eisen J.A."/>
        </authorList>
    </citation>
    <scope>NUCLEOTIDE SEQUENCE [LARGE SCALE GENOMIC DNA]</scope>
    <source>
        <strain evidence="2 3">H39</strain>
    </source>
</reference>
<feature type="domain" description="GPI inositol-deacylase PGAP1-like alpha/beta" evidence="1">
    <location>
        <begin position="220"/>
        <end position="279"/>
    </location>
</feature>
<dbReference type="GO" id="GO:0016788">
    <property type="term" value="F:hydrolase activity, acting on ester bonds"/>
    <property type="evidence" value="ECO:0007669"/>
    <property type="project" value="InterPro"/>
</dbReference>
<name>A0A178LPJ3_MYCIR</name>
<dbReference type="AlphaFoldDB" id="A0A178LPJ3"/>
<evidence type="ECO:0000313" key="2">
    <source>
        <dbReference type="EMBL" id="OAN33911.1"/>
    </source>
</evidence>
<dbReference type="SUPFAM" id="SSF53474">
    <property type="entry name" value="alpha/beta-Hydrolases"/>
    <property type="match status" value="1"/>
</dbReference>